<dbReference type="OrthoDB" id="10025511at2759"/>
<dbReference type="PROSITE" id="PS01032">
    <property type="entry name" value="PPM_1"/>
    <property type="match status" value="1"/>
</dbReference>
<feature type="compositionally biased region" description="Polar residues" evidence="5">
    <location>
        <begin position="535"/>
        <end position="544"/>
    </location>
</feature>
<keyword evidence="1" id="KW-0479">Metal-binding</keyword>
<proteinExistence type="inferred from homology"/>
<dbReference type="Proteomes" id="UP000186922">
    <property type="component" value="Unassembled WGS sequence"/>
</dbReference>
<dbReference type="PANTHER" id="PTHR47992">
    <property type="entry name" value="PROTEIN PHOSPHATASE"/>
    <property type="match status" value="1"/>
</dbReference>
<protein>
    <recommendedName>
        <fullName evidence="6">PPM-type phosphatase domain-containing protein</fullName>
    </recommendedName>
</protein>
<comment type="similarity">
    <text evidence="4">Belongs to the PP2C family.</text>
</comment>
<comment type="caution">
    <text evidence="7">The sequence shown here is derived from an EMBL/GenBank/DDBJ whole genome shotgun (WGS) entry which is preliminary data.</text>
</comment>
<dbReference type="PROSITE" id="PS51746">
    <property type="entry name" value="PPM_2"/>
    <property type="match status" value="1"/>
</dbReference>
<reference evidence="7 8" key="1">
    <citation type="journal article" date="2016" name="Nat. Commun.">
        <title>Extremotolerant tardigrade genome and improved radiotolerance of human cultured cells by tardigrade-unique protein.</title>
        <authorList>
            <person name="Hashimoto T."/>
            <person name="Horikawa D.D."/>
            <person name="Saito Y."/>
            <person name="Kuwahara H."/>
            <person name="Kozuka-Hata H."/>
            <person name="Shin-I T."/>
            <person name="Minakuchi Y."/>
            <person name="Ohishi K."/>
            <person name="Motoyama A."/>
            <person name="Aizu T."/>
            <person name="Enomoto A."/>
            <person name="Kondo K."/>
            <person name="Tanaka S."/>
            <person name="Hara Y."/>
            <person name="Koshikawa S."/>
            <person name="Sagara H."/>
            <person name="Miura T."/>
            <person name="Yokobori S."/>
            <person name="Miyagawa K."/>
            <person name="Suzuki Y."/>
            <person name="Kubo T."/>
            <person name="Oyama M."/>
            <person name="Kohara Y."/>
            <person name="Fujiyama A."/>
            <person name="Arakawa K."/>
            <person name="Katayama T."/>
            <person name="Toyoda A."/>
            <person name="Kunieda T."/>
        </authorList>
    </citation>
    <scope>NUCLEOTIDE SEQUENCE [LARGE SCALE GENOMIC DNA]</scope>
    <source>
        <strain evidence="7 8">YOKOZUNA-1</strain>
    </source>
</reference>
<gene>
    <name evidence="7" type="primary">RvY_01668-1</name>
    <name evidence="7" type="synonym">RvY_01668.1</name>
    <name evidence="7" type="ORF">RvY_01668</name>
</gene>
<evidence type="ECO:0000313" key="7">
    <source>
        <dbReference type="EMBL" id="GAU89073.1"/>
    </source>
</evidence>
<feature type="compositionally biased region" description="Basic and acidic residues" evidence="5">
    <location>
        <begin position="499"/>
        <end position="523"/>
    </location>
</feature>
<dbReference type="InterPro" id="IPR000222">
    <property type="entry name" value="PP2C_BS"/>
</dbReference>
<evidence type="ECO:0000256" key="2">
    <source>
        <dbReference type="ARBA" id="ARBA00022801"/>
    </source>
</evidence>
<feature type="region of interest" description="Disordered" evidence="5">
    <location>
        <begin position="467"/>
        <end position="546"/>
    </location>
</feature>
<dbReference type="GO" id="GO:0004722">
    <property type="term" value="F:protein serine/threonine phosphatase activity"/>
    <property type="evidence" value="ECO:0007669"/>
    <property type="project" value="InterPro"/>
</dbReference>
<dbReference type="AlphaFoldDB" id="A0A1D1URT7"/>
<dbReference type="InterPro" id="IPR036457">
    <property type="entry name" value="PPM-type-like_dom_sf"/>
</dbReference>
<keyword evidence="8" id="KW-1185">Reference proteome</keyword>
<dbReference type="EMBL" id="BDGG01000001">
    <property type="protein sequence ID" value="GAU89073.1"/>
    <property type="molecule type" value="Genomic_DNA"/>
</dbReference>
<keyword evidence="3 4" id="KW-0904">Protein phosphatase</keyword>
<evidence type="ECO:0000313" key="8">
    <source>
        <dbReference type="Proteomes" id="UP000186922"/>
    </source>
</evidence>
<organism evidence="7 8">
    <name type="scientific">Ramazzottius varieornatus</name>
    <name type="common">Water bear</name>
    <name type="synonym">Tardigrade</name>
    <dbReference type="NCBI Taxonomy" id="947166"/>
    <lineage>
        <taxon>Eukaryota</taxon>
        <taxon>Metazoa</taxon>
        <taxon>Ecdysozoa</taxon>
        <taxon>Tardigrada</taxon>
        <taxon>Eutardigrada</taxon>
        <taxon>Parachela</taxon>
        <taxon>Hypsibioidea</taxon>
        <taxon>Ramazzottiidae</taxon>
        <taxon>Ramazzottius</taxon>
    </lineage>
</organism>
<dbReference type="Pfam" id="PF00481">
    <property type="entry name" value="PP2C"/>
    <property type="match status" value="1"/>
</dbReference>
<dbReference type="CDD" id="cd00143">
    <property type="entry name" value="PP2Cc"/>
    <property type="match status" value="1"/>
</dbReference>
<accession>A0A1D1URT7</accession>
<dbReference type="STRING" id="947166.A0A1D1URT7"/>
<dbReference type="Gene3D" id="3.60.40.10">
    <property type="entry name" value="PPM-type phosphatase domain"/>
    <property type="match status" value="1"/>
</dbReference>
<dbReference type="GO" id="GO:0046872">
    <property type="term" value="F:metal ion binding"/>
    <property type="evidence" value="ECO:0007669"/>
    <property type="project" value="UniProtKB-KW"/>
</dbReference>
<feature type="domain" description="PPM-type phosphatase" evidence="6">
    <location>
        <begin position="17"/>
        <end position="392"/>
    </location>
</feature>
<sequence length="720" mass="80188">MSNFLHDNAPLLSSGFRISVHKEQGGRHHMEDVPVFARNNYEGIPEGVQVEPYEYIAIFDGHGGDQASEYASKHLLRDIISQPEFWSSDDGEVQGAIRKGFIDCHYNMWKASKEWPQSSPGIICTAGTTASLAFIRRGKVYVGHVGDSGIALGKMNEYQNHIRASNESVFSNRSINLPATKAESHFEAMMLTKDHKPESAEEKERIEALGGEVRNKSGVYRVVWKRPLISAHGPLNALLNGPSALLGNAGEFGGSDMVVPEMMSVPVNPVPFLAVARSLGDFWSYEEEKNDFVVSPVPDVSIHSFTLPKQRCLIAGSDGLWNVVRPAECLDIVEETYRLQELWMWQCLRAKKPELIEACDVNVAELLVRKVLNRCQLRKMRSDNVSIIIYYPAPSREKIEQLMNGHHPDAALYPWLQDSDQGIAQYRHSLIHLQNMISCIGQNKPSMSSMEMSFRIDMIGFAPRMRVNPLRDPPRSSSSLRTGLKGSLNGSSNGFNSDSSHDDEPEVFRNRERLTNGIHEDRPVQWSKNGESRPLNGSSRSSAEPSPRLEILEVDWITPQCAMVLTKDDETVRIPAYELLGLESDAAAGTVAALNVDDNGMLKMNPLRRRTTDVLLSQRIKFLRTHSNNALSEVQEHASAVITNGQSQNGSAVKRIKVSSSTTSVSLSFFQETVIENGTTAENAEEEEWQRPASFVSLRSSCSLLQHLADAASPAHLERW</sequence>
<dbReference type="SMART" id="SM00332">
    <property type="entry name" value="PP2Cc"/>
    <property type="match status" value="1"/>
</dbReference>
<evidence type="ECO:0000256" key="5">
    <source>
        <dbReference type="SAM" id="MobiDB-lite"/>
    </source>
</evidence>
<name>A0A1D1URT7_RAMVA</name>
<keyword evidence="2 4" id="KW-0378">Hydrolase</keyword>
<feature type="compositionally biased region" description="Low complexity" evidence="5">
    <location>
        <begin position="475"/>
        <end position="498"/>
    </location>
</feature>
<dbReference type="SUPFAM" id="SSF81606">
    <property type="entry name" value="PP2C-like"/>
    <property type="match status" value="1"/>
</dbReference>
<evidence type="ECO:0000256" key="3">
    <source>
        <dbReference type="ARBA" id="ARBA00022912"/>
    </source>
</evidence>
<evidence type="ECO:0000256" key="4">
    <source>
        <dbReference type="RuleBase" id="RU003465"/>
    </source>
</evidence>
<dbReference type="InterPro" id="IPR015655">
    <property type="entry name" value="PP2C"/>
</dbReference>
<evidence type="ECO:0000259" key="6">
    <source>
        <dbReference type="PROSITE" id="PS51746"/>
    </source>
</evidence>
<evidence type="ECO:0000256" key="1">
    <source>
        <dbReference type="ARBA" id="ARBA00022723"/>
    </source>
</evidence>
<dbReference type="InterPro" id="IPR001932">
    <property type="entry name" value="PPM-type_phosphatase-like_dom"/>
</dbReference>